<dbReference type="HOGENOM" id="CLU_132527_0_0_10"/>
<evidence type="ECO:0000256" key="1">
    <source>
        <dbReference type="SAM" id="SignalP"/>
    </source>
</evidence>
<keyword evidence="1" id="KW-0732">Signal</keyword>
<feature type="domain" description="Multidrug resistance protein MdtA-like C-terminal permuted SH3" evidence="2">
    <location>
        <begin position="58"/>
        <end position="109"/>
    </location>
</feature>
<sequence>MTYRMLVILMPLMLAVGGCHSGGPEPERVDRELVTVEVQRLVEAVAATDPNGRAMVGVPSDAVFMKGQLEGVQVSGTDNVVAVRWIRTGRRYGDIVEVLSGLEAGEKVIAPYDAAVREGYKVIVKQ</sequence>
<proteinExistence type="predicted"/>
<dbReference type="eggNOG" id="COG0845">
    <property type="taxonomic scope" value="Bacteria"/>
</dbReference>
<protein>
    <recommendedName>
        <fullName evidence="2">Multidrug resistance protein MdtA-like C-terminal permuted SH3 domain-containing protein</fullName>
    </recommendedName>
</protein>
<dbReference type="EMBL" id="CP001108">
    <property type="protein sequence ID" value="ACF45300.1"/>
    <property type="molecule type" value="Genomic_DNA"/>
</dbReference>
<dbReference type="Proteomes" id="UP000002725">
    <property type="component" value="Chromosome"/>
</dbReference>
<dbReference type="InterPro" id="IPR058627">
    <property type="entry name" value="MdtA-like_C"/>
</dbReference>
<reference evidence="3" key="1">
    <citation type="submission" date="2008-06" db="EMBL/GenBank/DDBJ databases">
        <title>Complete sequence of chromosome of Prosthecochloris aestuarii DSM 271.</title>
        <authorList>
            <consortium name="US DOE Joint Genome Institute"/>
            <person name="Lucas S."/>
            <person name="Copeland A."/>
            <person name="Lapidus A."/>
            <person name="Glavina del Rio T."/>
            <person name="Dalin E."/>
            <person name="Tice H."/>
            <person name="Bruce D."/>
            <person name="Goodwin L."/>
            <person name="Pitluck S."/>
            <person name="Schmutz J."/>
            <person name="Larimer F."/>
            <person name="Land M."/>
            <person name="Hauser L."/>
            <person name="Kyrpides N."/>
            <person name="Anderson I."/>
            <person name="Liu Z."/>
            <person name="Li T."/>
            <person name="Zhao F."/>
            <person name="Overmann J."/>
            <person name="Bryant D.A."/>
            <person name="Richardson P."/>
        </authorList>
    </citation>
    <scope>NUCLEOTIDE SEQUENCE [LARGE SCALE GENOMIC DNA]</scope>
    <source>
        <strain evidence="3">DSM 271</strain>
    </source>
</reference>
<accession>B4S3V4</accession>
<feature type="signal peptide" evidence="1">
    <location>
        <begin position="1"/>
        <end position="21"/>
    </location>
</feature>
<feature type="chain" id="PRO_5002822879" description="Multidrug resistance protein MdtA-like C-terminal permuted SH3 domain-containing protein" evidence="1">
    <location>
        <begin position="22"/>
        <end position="126"/>
    </location>
</feature>
<gene>
    <name evidence="3" type="ordered locus">Paes_0243</name>
</gene>
<dbReference type="Pfam" id="PF25967">
    <property type="entry name" value="RND-MFP_C"/>
    <property type="match status" value="1"/>
</dbReference>
<organism evidence="3 4">
    <name type="scientific">Prosthecochloris aestuarii (strain DSM 271 / SK 413)</name>
    <dbReference type="NCBI Taxonomy" id="290512"/>
    <lineage>
        <taxon>Bacteria</taxon>
        <taxon>Pseudomonadati</taxon>
        <taxon>Chlorobiota</taxon>
        <taxon>Chlorobiia</taxon>
        <taxon>Chlorobiales</taxon>
        <taxon>Chlorobiaceae</taxon>
        <taxon>Prosthecochloris</taxon>
    </lineage>
</organism>
<dbReference type="AlphaFoldDB" id="B4S3V4"/>
<dbReference type="Gene3D" id="2.40.420.20">
    <property type="match status" value="1"/>
</dbReference>
<evidence type="ECO:0000313" key="3">
    <source>
        <dbReference type="EMBL" id="ACF45300.1"/>
    </source>
</evidence>
<dbReference type="PROSITE" id="PS51257">
    <property type="entry name" value="PROKAR_LIPOPROTEIN"/>
    <property type="match status" value="1"/>
</dbReference>
<keyword evidence="4" id="KW-1185">Reference proteome</keyword>
<dbReference type="KEGG" id="paa:Paes_0243"/>
<dbReference type="RefSeq" id="WP_012504837.1">
    <property type="nucleotide sequence ID" value="NC_011059.1"/>
</dbReference>
<evidence type="ECO:0000259" key="2">
    <source>
        <dbReference type="Pfam" id="PF25967"/>
    </source>
</evidence>
<dbReference type="STRING" id="290512.Paes_0243"/>
<name>B4S3V4_PROA2</name>
<evidence type="ECO:0000313" key="4">
    <source>
        <dbReference type="Proteomes" id="UP000002725"/>
    </source>
</evidence>